<evidence type="ECO:0000313" key="2">
    <source>
        <dbReference type="Proteomes" id="UP001165960"/>
    </source>
</evidence>
<reference evidence="1" key="1">
    <citation type="submission" date="2022-04" db="EMBL/GenBank/DDBJ databases">
        <title>Genome of the entomopathogenic fungus Entomophthora muscae.</title>
        <authorList>
            <person name="Elya C."/>
            <person name="Lovett B.R."/>
            <person name="Lee E."/>
            <person name="Macias A.M."/>
            <person name="Hajek A.E."/>
            <person name="De Bivort B.L."/>
            <person name="Kasson M.T."/>
            <person name="De Fine Licht H.H."/>
            <person name="Stajich J.E."/>
        </authorList>
    </citation>
    <scope>NUCLEOTIDE SEQUENCE</scope>
    <source>
        <strain evidence="1">Berkeley</strain>
    </source>
</reference>
<organism evidence="1 2">
    <name type="scientific">Entomophthora muscae</name>
    <dbReference type="NCBI Taxonomy" id="34485"/>
    <lineage>
        <taxon>Eukaryota</taxon>
        <taxon>Fungi</taxon>
        <taxon>Fungi incertae sedis</taxon>
        <taxon>Zoopagomycota</taxon>
        <taxon>Entomophthoromycotina</taxon>
        <taxon>Entomophthoromycetes</taxon>
        <taxon>Entomophthorales</taxon>
        <taxon>Entomophthoraceae</taxon>
        <taxon>Entomophthora</taxon>
    </lineage>
</organism>
<evidence type="ECO:0000313" key="1">
    <source>
        <dbReference type="EMBL" id="KAJ9085207.1"/>
    </source>
</evidence>
<name>A0ACC2UE89_9FUNG</name>
<keyword evidence="2" id="KW-1185">Reference proteome</keyword>
<comment type="caution">
    <text evidence="1">The sequence shown here is derived from an EMBL/GenBank/DDBJ whole genome shotgun (WGS) entry which is preliminary data.</text>
</comment>
<sequence>MEQHPNNNFTGGYNRRGNYRGRGNHYTSGQSHYNGYNNQRGQYRGRGRGRGGRHLNSNNYSTLHARSFEEILEAMTGEDVEEHQVPSKFDQEKIEANTAPKSNQEDELDEDVVYKYSSLIKIDTPEELARWIENRKKNYPTKANIEKKVFIKINFNLYSQMQRLLDENLGNEACQPPPTKKGLVSPDYGSSDSEPEVPSSSADTQGLQNPTEDKETASLNQVSSRPLKRIICNLYQQGKCLRGRKMRSAT</sequence>
<gene>
    <name evidence="1" type="primary">NUFIP1</name>
    <name evidence="1" type="ORF">DSO57_1016192</name>
</gene>
<dbReference type="EMBL" id="QTSX02000775">
    <property type="protein sequence ID" value="KAJ9085207.1"/>
    <property type="molecule type" value="Genomic_DNA"/>
</dbReference>
<accession>A0ACC2UE89</accession>
<proteinExistence type="predicted"/>
<dbReference type="Proteomes" id="UP001165960">
    <property type="component" value="Unassembled WGS sequence"/>
</dbReference>
<protein>
    <submittedName>
        <fullName evidence="1">Nuclear fragile X mental retardation protein interacting protein 1</fullName>
    </submittedName>
</protein>